<evidence type="ECO:0000313" key="1">
    <source>
        <dbReference type="EMBL" id="GIX80616.1"/>
    </source>
</evidence>
<accession>A0AAV4N9H0</accession>
<comment type="caution">
    <text evidence="1">The sequence shown here is derived from an EMBL/GenBank/DDBJ whole genome shotgun (WGS) entry which is preliminary data.</text>
</comment>
<proteinExistence type="predicted"/>
<keyword evidence="2" id="KW-1185">Reference proteome</keyword>
<protein>
    <submittedName>
        <fullName evidence="1">Uncharacterized protein</fullName>
    </submittedName>
</protein>
<gene>
    <name evidence="1" type="ORF">CEXT_685771</name>
</gene>
<dbReference type="EMBL" id="BPLR01003050">
    <property type="protein sequence ID" value="GIX80616.1"/>
    <property type="molecule type" value="Genomic_DNA"/>
</dbReference>
<reference evidence="1 2" key="1">
    <citation type="submission" date="2021-06" db="EMBL/GenBank/DDBJ databases">
        <title>Caerostris extrusa draft genome.</title>
        <authorList>
            <person name="Kono N."/>
            <person name="Arakawa K."/>
        </authorList>
    </citation>
    <scope>NUCLEOTIDE SEQUENCE [LARGE SCALE GENOMIC DNA]</scope>
</reference>
<organism evidence="1 2">
    <name type="scientific">Caerostris extrusa</name>
    <name type="common">Bark spider</name>
    <name type="synonym">Caerostris bankana</name>
    <dbReference type="NCBI Taxonomy" id="172846"/>
    <lineage>
        <taxon>Eukaryota</taxon>
        <taxon>Metazoa</taxon>
        <taxon>Ecdysozoa</taxon>
        <taxon>Arthropoda</taxon>
        <taxon>Chelicerata</taxon>
        <taxon>Arachnida</taxon>
        <taxon>Araneae</taxon>
        <taxon>Araneomorphae</taxon>
        <taxon>Entelegynae</taxon>
        <taxon>Araneoidea</taxon>
        <taxon>Araneidae</taxon>
        <taxon>Caerostris</taxon>
    </lineage>
</organism>
<evidence type="ECO:0000313" key="2">
    <source>
        <dbReference type="Proteomes" id="UP001054945"/>
    </source>
</evidence>
<name>A0AAV4N9H0_CAEEX</name>
<dbReference type="Proteomes" id="UP001054945">
    <property type="component" value="Unassembled WGS sequence"/>
</dbReference>
<sequence length="81" mass="8971">MLMNVDAFPYAYALMHFLTTERTRCQSGPGTRPVRVGPEYLTVPLDPAFQLNPADGSGIMQNSWAAAKHLSPYSFFAYVSV</sequence>
<dbReference type="AlphaFoldDB" id="A0AAV4N9H0"/>